<name>A0A1N7GGA5_9RHOB</name>
<evidence type="ECO:0000259" key="3">
    <source>
        <dbReference type="SMART" id="SM01008"/>
    </source>
</evidence>
<dbReference type="Pfam" id="PF01315">
    <property type="entry name" value="Ald_Xan_dh_C"/>
    <property type="match status" value="1"/>
</dbReference>
<evidence type="ECO:0000313" key="5">
    <source>
        <dbReference type="Proteomes" id="UP000186019"/>
    </source>
</evidence>
<dbReference type="Gene3D" id="3.30.365.10">
    <property type="entry name" value="Aldehyde oxidase/xanthine dehydrogenase, molybdopterin binding domain"/>
    <property type="match status" value="4"/>
</dbReference>
<dbReference type="GO" id="GO:0016491">
    <property type="term" value="F:oxidoreductase activity"/>
    <property type="evidence" value="ECO:0007669"/>
    <property type="project" value="UniProtKB-KW"/>
</dbReference>
<keyword evidence="2" id="KW-0560">Oxidoreductase</keyword>
<reference evidence="4 5" key="1">
    <citation type="submission" date="2017-01" db="EMBL/GenBank/DDBJ databases">
        <authorList>
            <person name="Mah S.A."/>
            <person name="Swanson W.J."/>
            <person name="Moy G.W."/>
            <person name="Vacquier V.D."/>
        </authorList>
    </citation>
    <scope>NUCLEOTIDE SEQUENCE [LARGE SCALE GENOMIC DNA]</scope>
    <source>
        <strain evidence="4 5">DSM 29590</strain>
    </source>
</reference>
<dbReference type="InterPro" id="IPR046867">
    <property type="entry name" value="AldOxase/xan_DH_MoCoBD2"/>
</dbReference>
<dbReference type="AlphaFoldDB" id="A0A1N7GGA5"/>
<organism evidence="4 5">
    <name type="scientific">Roseovarius nanhaiticus</name>
    <dbReference type="NCBI Taxonomy" id="573024"/>
    <lineage>
        <taxon>Bacteria</taxon>
        <taxon>Pseudomonadati</taxon>
        <taxon>Pseudomonadota</taxon>
        <taxon>Alphaproteobacteria</taxon>
        <taxon>Rhodobacterales</taxon>
        <taxon>Roseobacteraceae</taxon>
        <taxon>Roseovarius</taxon>
    </lineage>
</organism>
<dbReference type="OrthoDB" id="9758509at2"/>
<dbReference type="STRING" id="573024.SAMN05216208_0090"/>
<dbReference type="Proteomes" id="UP000186019">
    <property type="component" value="Unassembled WGS sequence"/>
</dbReference>
<dbReference type="SUPFAM" id="SSF54665">
    <property type="entry name" value="CO dehydrogenase molybdoprotein N-domain-like"/>
    <property type="match status" value="1"/>
</dbReference>
<dbReference type="Gene3D" id="3.90.1170.50">
    <property type="entry name" value="Aldehyde oxidase/xanthine dehydrogenase, a/b hammerhead"/>
    <property type="match status" value="1"/>
</dbReference>
<feature type="domain" description="Aldehyde oxidase/xanthine dehydrogenase a/b hammerhead" evidence="3">
    <location>
        <begin position="15"/>
        <end position="128"/>
    </location>
</feature>
<dbReference type="PANTHER" id="PTHR11908:SF132">
    <property type="entry name" value="ALDEHYDE OXIDASE 1-RELATED"/>
    <property type="match status" value="1"/>
</dbReference>
<dbReference type="SUPFAM" id="SSF56003">
    <property type="entry name" value="Molybdenum cofactor-binding domain"/>
    <property type="match status" value="1"/>
</dbReference>
<dbReference type="InterPro" id="IPR000674">
    <property type="entry name" value="Ald_Oxase/Xan_DH_a/b"/>
</dbReference>
<evidence type="ECO:0000313" key="4">
    <source>
        <dbReference type="EMBL" id="SIS11623.1"/>
    </source>
</evidence>
<dbReference type="Pfam" id="PF20256">
    <property type="entry name" value="MoCoBD_2"/>
    <property type="match status" value="2"/>
</dbReference>
<dbReference type="RefSeq" id="WP_076533146.1">
    <property type="nucleotide sequence ID" value="NZ_FOAC01000001.1"/>
</dbReference>
<proteinExistence type="predicted"/>
<dbReference type="PANTHER" id="PTHR11908">
    <property type="entry name" value="XANTHINE DEHYDROGENASE"/>
    <property type="match status" value="1"/>
</dbReference>
<dbReference type="InterPro" id="IPR016208">
    <property type="entry name" value="Ald_Oxase/xanthine_DH-like"/>
</dbReference>
<keyword evidence="5" id="KW-1185">Reference proteome</keyword>
<dbReference type="InterPro" id="IPR008274">
    <property type="entry name" value="AldOxase/xan_DH_MoCoBD1"/>
</dbReference>
<evidence type="ECO:0000256" key="1">
    <source>
        <dbReference type="ARBA" id="ARBA00022505"/>
    </source>
</evidence>
<keyword evidence="1" id="KW-0500">Molybdenum</keyword>
<dbReference type="SMART" id="SM01008">
    <property type="entry name" value="Ald_Xan_dh_C"/>
    <property type="match status" value="1"/>
</dbReference>
<sequence>MTTDLRAPTPQALLRGAGQYTADIALPGALWAVFLRSDEASGRIASLDIEEAKAMPGIHAVHTGADVAHSGGLPVNEVIPVAAMPRFAVLAQGRVEAVGQPVAGILAETRSAGLDAADEIWLELDVDDAGVDAPIAEKTWTHGDAADIMARAAHVVRAEVIHPRTAPLSLETRQIAVRPEADGGLTIWHSGQTPHRTRQHLAQMLGIDAGLLRVITPDVGGAFGMKASLYPEEVYCVWAAHQLQRPVRWSATRSEDFLSATHGRGIHMQGALAFDADGRAQALEAHVQAPLGHWLPNSALIPGWNAARILPGGYRVEALKILTETTPESRAATGIYRGAGRPEAAALIERLMDKAARKLDLDPFEIRLRNLREPEEMPVLTGTGQTLDSGDYAGVLRLLRDVSGYDARLAEVAHRREQGQLVGLGLGFFLEPSGEGWESARVTWSKDGRVLIESGSSAQGQARVRSYAAIAAEALSLSSDQVDVRYGDTATCPEGIGAVASRSTAIGGSAVHEACLALRRAREAGSALPLTEEVRFETKGQTWGYGAYLVQMSVDAETGAPRIEAAFCVDDAGHVVDVQGAADQIVGGFAQGVGAAMMEAVHYDSSGQLLTASLMDYAVPRADSVPPMTLADMHTPSPMNPLGAKGLGEAGTIGAPAAILNAAIDALAPLGVEDLQMPLTSQTLWTAIQAARDAADSARSVGDSR</sequence>
<accession>A0A1N7GGA5</accession>
<dbReference type="InterPro" id="IPR037165">
    <property type="entry name" value="AldOxase/xan_DH_Mopterin-bd_sf"/>
</dbReference>
<dbReference type="InterPro" id="IPR036856">
    <property type="entry name" value="Ald_Oxase/Xan_DH_a/b_sf"/>
</dbReference>
<dbReference type="GO" id="GO:0005506">
    <property type="term" value="F:iron ion binding"/>
    <property type="evidence" value="ECO:0007669"/>
    <property type="project" value="InterPro"/>
</dbReference>
<protein>
    <submittedName>
        <fullName evidence="4">Carbon-monoxide dehydrogenase large subunit</fullName>
    </submittedName>
</protein>
<gene>
    <name evidence="4" type="ORF">SAMN05421666_2045</name>
</gene>
<dbReference type="EMBL" id="FTNV01000001">
    <property type="protein sequence ID" value="SIS11623.1"/>
    <property type="molecule type" value="Genomic_DNA"/>
</dbReference>
<dbReference type="Pfam" id="PF02738">
    <property type="entry name" value="MoCoBD_1"/>
    <property type="match status" value="1"/>
</dbReference>
<evidence type="ECO:0000256" key="2">
    <source>
        <dbReference type="ARBA" id="ARBA00023002"/>
    </source>
</evidence>